<dbReference type="Proteomes" id="UP000253410">
    <property type="component" value="Unassembled WGS sequence"/>
</dbReference>
<keyword evidence="3" id="KW-1185">Reference proteome</keyword>
<feature type="region of interest" description="Disordered" evidence="1">
    <location>
        <begin position="25"/>
        <end position="47"/>
    </location>
</feature>
<reference evidence="2 3" key="1">
    <citation type="submission" date="2018-05" db="EMBL/GenBank/DDBJ databases">
        <title>Chitinophaga sp. K3CV102501T nov., isolated from isolated from a monsoon evergreen broad-leaved forest soil.</title>
        <authorList>
            <person name="Lv Y."/>
        </authorList>
    </citation>
    <scope>NUCLEOTIDE SEQUENCE [LARGE SCALE GENOMIC DNA]</scope>
    <source>
        <strain evidence="2 3">GDMCC 1.1325</strain>
    </source>
</reference>
<evidence type="ECO:0008006" key="4">
    <source>
        <dbReference type="Google" id="ProtNLM"/>
    </source>
</evidence>
<dbReference type="EMBL" id="QFFJ01000001">
    <property type="protein sequence ID" value="RBL91152.1"/>
    <property type="molecule type" value="Genomic_DNA"/>
</dbReference>
<comment type="caution">
    <text evidence="2">The sequence shown here is derived from an EMBL/GenBank/DDBJ whole genome shotgun (WGS) entry which is preliminary data.</text>
</comment>
<protein>
    <recommendedName>
        <fullName evidence="4">Class I lanthipeptide</fullName>
    </recommendedName>
</protein>
<organism evidence="2 3">
    <name type="scientific">Chitinophaga flava</name>
    <dbReference type="NCBI Taxonomy" id="2259036"/>
    <lineage>
        <taxon>Bacteria</taxon>
        <taxon>Pseudomonadati</taxon>
        <taxon>Bacteroidota</taxon>
        <taxon>Chitinophagia</taxon>
        <taxon>Chitinophagales</taxon>
        <taxon>Chitinophagaceae</taxon>
        <taxon>Chitinophaga</taxon>
    </lineage>
</organism>
<evidence type="ECO:0000313" key="2">
    <source>
        <dbReference type="EMBL" id="RBL91152.1"/>
    </source>
</evidence>
<name>A0A365XXS5_9BACT</name>
<proteinExistence type="predicted"/>
<accession>A0A365XXS5</accession>
<gene>
    <name evidence="2" type="ORF">DF182_00580</name>
</gene>
<sequence>MKKKTEKKLSLKMITVARLSTDGTQMVKGGAVTSLPPGPSGPTGPNTVPADPCASQYQACTMCCTLDCNTTTIPGYRQ</sequence>
<dbReference type="AlphaFoldDB" id="A0A365XXS5"/>
<dbReference type="RefSeq" id="WP_113613752.1">
    <property type="nucleotide sequence ID" value="NZ_QFFJ01000001.1"/>
</dbReference>
<evidence type="ECO:0000313" key="3">
    <source>
        <dbReference type="Proteomes" id="UP000253410"/>
    </source>
</evidence>
<evidence type="ECO:0000256" key="1">
    <source>
        <dbReference type="SAM" id="MobiDB-lite"/>
    </source>
</evidence>